<evidence type="ECO:0000256" key="4">
    <source>
        <dbReference type="ARBA" id="ARBA00011245"/>
    </source>
</evidence>
<sequence>MAVQTLQDLLNEGVEGRGVLVRSDLNVPLDGGTITDPGRIVASVPTIKALAEAGAKVVITAHLGRPKGEPDPKLSLAPVAAKLADELGRNVQLAGDVVGQDALARSEGLTDGDVLLLENIRFDPRETSKDDAERGKLARALVELVGDDGAFVSDGFGVVHRKQASVYDVAKLLPHYAGTLVAAEVDVLRKLTTEPERPYAVVLGGSKVSDKLAVIEALAPKVDTLVIGGGMCFTFLAAQGLSVGTSLLQEEMVDTCKDLLDRFADVIHLPVDIVVADRFAADADSKTVPAHEIPDGWMGLDVGPESAKRFGALLTEAKTVFWNGPMGVFEFENFAAGTRGVAEAIVTATGKGAFTVVGGGDSAAAVRSLGLPEDGFSHISTGGGASLEYLEGKELPGISVLEDTARESE</sequence>
<feature type="binding site" evidence="12">
    <location>
        <position position="161"/>
    </location>
    <ligand>
        <name>substrate</name>
    </ligand>
</feature>
<keyword evidence="10 12" id="KW-0067">ATP-binding</keyword>
<dbReference type="UniPathway" id="UPA00109">
    <property type="reaction ID" value="UER00185"/>
</dbReference>
<dbReference type="Pfam" id="PF00162">
    <property type="entry name" value="PGK"/>
    <property type="match status" value="1"/>
</dbReference>
<dbReference type="KEGG" id="nwl:NWFMUON74_41680"/>
<dbReference type="InterPro" id="IPR001576">
    <property type="entry name" value="Phosphoglycerate_kinase"/>
</dbReference>
<protein>
    <recommendedName>
        <fullName evidence="6 12">Phosphoglycerate kinase</fullName>
        <ecNumber evidence="5 12">2.7.2.3</ecNumber>
    </recommendedName>
</protein>
<gene>
    <name evidence="12 16" type="primary">pgk</name>
    <name evidence="16" type="ORF">NWFMUON74_41680</name>
</gene>
<feature type="binding site" evidence="12">
    <location>
        <position position="299"/>
    </location>
    <ligand>
        <name>ATP</name>
        <dbReference type="ChEBI" id="CHEBI:30616"/>
    </ligand>
</feature>
<dbReference type="SUPFAM" id="SSF53748">
    <property type="entry name" value="Phosphoglycerate kinase"/>
    <property type="match status" value="1"/>
</dbReference>
<feature type="binding site" evidence="12 14">
    <location>
        <position position="330"/>
    </location>
    <ligand>
        <name>ATP</name>
        <dbReference type="ChEBI" id="CHEBI:30616"/>
    </ligand>
</feature>
<dbReference type="CDD" id="cd00318">
    <property type="entry name" value="Phosphoglycerate_kinase"/>
    <property type="match status" value="1"/>
</dbReference>
<comment type="subcellular location">
    <subcellularLocation>
        <location evidence="12">Cytoplasm</location>
    </subcellularLocation>
</comment>
<dbReference type="GO" id="GO:0005524">
    <property type="term" value="F:ATP binding"/>
    <property type="evidence" value="ECO:0007669"/>
    <property type="project" value="UniProtKB-KW"/>
</dbReference>
<evidence type="ECO:0000256" key="3">
    <source>
        <dbReference type="ARBA" id="ARBA00008982"/>
    </source>
</evidence>
<dbReference type="PANTHER" id="PTHR11406:SF23">
    <property type="entry name" value="PHOSPHOGLYCERATE KINASE 1, CHLOROPLASTIC-RELATED"/>
    <property type="match status" value="1"/>
</dbReference>
<proteinExistence type="inferred from homology"/>
<evidence type="ECO:0000256" key="10">
    <source>
        <dbReference type="ARBA" id="ARBA00022840"/>
    </source>
</evidence>
<dbReference type="InterPro" id="IPR015824">
    <property type="entry name" value="Phosphoglycerate_kinase_N"/>
</dbReference>
<comment type="similarity">
    <text evidence="3 12 15">Belongs to the phosphoglycerate kinase family.</text>
</comment>
<dbReference type="EC" id="2.7.2.3" evidence="5 12"/>
<dbReference type="HAMAP" id="MF_00145">
    <property type="entry name" value="Phosphoglyc_kinase"/>
    <property type="match status" value="1"/>
</dbReference>
<feature type="binding site" evidence="12">
    <location>
        <position position="121"/>
    </location>
    <ligand>
        <name>substrate</name>
    </ligand>
</feature>
<evidence type="ECO:0000256" key="11">
    <source>
        <dbReference type="ARBA" id="ARBA00023152"/>
    </source>
</evidence>
<accession>A0A7G1KPD3</accession>
<name>A0A7G1KPD3_9NOCA</name>
<evidence type="ECO:0000256" key="13">
    <source>
        <dbReference type="PIRSR" id="PIRSR000724-1"/>
    </source>
</evidence>
<evidence type="ECO:0000256" key="12">
    <source>
        <dbReference type="HAMAP-Rule" id="MF_00145"/>
    </source>
</evidence>
<keyword evidence="9 12" id="KW-0418">Kinase</keyword>
<evidence type="ECO:0000256" key="1">
    <source>
        <dbReference type="ARBA" id="ARBA00000642"/>
    </source>
</evidence>
<reference evidence="16 17" key="1">
    <citation type="submission" date="2020-08" db="EMBL/GenBank/DDBJ databases">
        <title>Genome Sequencing of Nocardia wallacei strain FMUON74 and assembly.</title>
        <authorList>
            <person name="Toyokawa M."/>
            <person name="Uesaka K."/>
        </authorList>
    </citation>
    <scope>NUCLEOTIDE SEQUENCE [LARGE SCALE GENOMIC DNA]</scope>
    <source>
        <strain evidence="16 17">FMUON74</strain>
    </source>
</reference>
<feature type="binding site" evidence="13">
    <location>
        <position position="161"/>
    </location>
    <ligand>
        <name>(2R)-3-phosphoglycerate</name>
        <dbReference type="ChEBI" id="CHEBI:58272"/>
    </ligand>
</feature>
<evidence type="ECO:0000256" key="6">
    <source>
        <dbReference type="ARBA" id="ARBA00016471"/>
    </source>
</evidence>
<dbReference type="GO" id="GO:0004618">
    <property type="term" value="F:phosphoglycerate kinase activity"/>
    <property type="evidence" value="ECO:0007669"/>
    <property type="project" value="UniProtKB-UniRule"/>
</dbReference>
<feature type="binding site" evidence="12 14">
    <location>
        <begin position="359"/>
        <end position="362"/>
    </location>
    <ligand>
        <name>ATP</name>
        <dbReference type="ChEBI" id="CHEBI:30616"/>
    </ligand>
</feature>
<feature type="binding site" evidence="12 13">
    <location>
        <begin position="24"/>
        <end position="26"/>
    </location>
    <ligand>
        <name>substrate</name>
    </ligand>
</feature>
<keyword evidence="17" id="KW-1185">Reference proteome</keyword>
<evidence type="ECO:0000256" key="5">
    <source>
        <dbReference type="ARBA" id="ARBA00013061"/>
    </source>
</evidence>
<feature type="binding site" evidence="12 14">
    <location>
        <position position="211"/>
    </location>
    <ligand>
        <name>ATP</name>
        <dbReference type="ChEBI" id="CHEBI:30616"/>
    </ligand>
</feature>
<organism evidence="16 17">
    <name type="scientific">Nocardia wallacei</name>
    <dbReference type="NCBI Taxonomy" id="480035"/>
    <lineage>
        <taxon>Bacteria</taxon>
        <taxon>Bacillati</taxon>
        <taxon>Actinomycetota</taxon>
        <taxon>Actinomycetes</taxon>
        <taxon>Mycobacteriales</taxon>
        <taxon>Nocardiaceae</taxon>
        <taxon>Nocardia</taxon>
    </lineage>
</organism>
<evidence type="ECO:0000313" key="17">
    <source>
        <dbReference type="Proteomes" id="UP000516173"/>
    </source>
</evidence>
<feature type="binding site" evidence="13">
    <location>
        <position position="39"/>
    </location>
    <ligand>
        <name>(2R)-3-phosphoglycerate</name>
        <dbReference type="ChEBI" id="CHEBI:58272"/>
    </ligand>
</feature>
<evidence type="ECO:0000256" key="8">
    <source>
        <dbReference type="ARBA" id="ARBA00022741"/>
    </source>
</evidence>
<dbReference type="GO" id="GO:0006096">
    <property type="term" value="P:glycolytic process"/>
    <property type="evidence" value="ECO:0007669"/>
    <property type="project" value="UniProtKB-UniRule"/>
</dbReference>
<feature type="binding site" evidence="13">
    <location>
        <position position="121"/>
    </location>
    <ligand>
        <name>(2R)-3-phosphoglycerate</name>
        <dbReference type="ChEBI" id="CHEBI:58272"/>
    </ligand>
</feature>
<dbReference type="Proteomes" id="UP000516173">
    <property type="component" value="Chromosome"/>
</dbReference>
<dbReference type="GO" id="GO:0005829">
    <property type="term" value="C:cytosol"/>
    <property type="evidence" value="ECO:0007669"/>
    <property type="project" value="TreeGrafter"/>
</dbReference>
<dbReference type="EMBL" id="AP023396">
    <property type="protein sequence ID" value="BCK56396.1"/>
    <property type="molecule type" value="Genomic_DNA"/>
</dbReference>
<dbReference type="PRINTS" id="PR00477">
    <property type="entry name" value="PHGLYCKINASE"/>
</dbReference>
<dbReference type="PIRSF" id="PIRSF000724">
    <property type="entry name" value="Pgk"/>
    <property type="match status" value="1"/>
</dbReference>
<dbReference type="GO" id="GO:0043531">
    <property type="term" value="F:ADP binding"/>
    <property type="evidence" value="ECO:0007669"/>
    <property type="project" value="TreeGrafter"/>
</dbReference>
<keyword evidence="11 12" id="KW-0324">Glycolysis</keyword>
<comment type="subunit">
    <text evidence="4 12">Monomer.</text>
</comment>
<feature type="binding site" evidence="12">
    <location>
        <position position="39"/>
    </location>
    <ligand>
        <name>substrate</name>
    </ligand>
</feature>
<dbReference type="GO" id="GO:0006094">
    <property type="term" value="P:gluconeogenesis"/>
    <property type="evidence" value="ECO:0007669"/>
    <property type="project" value="TreeGrafter"/>
</dbReference>
<keyword evidence="8 12" id="KW-0547">Nucleotide-binding</keyword>
<dbReference type="AlphaFoldDB" id="A0A7G1KPD3"/>
<feature type="binding site" evidence="12 13">
    <location>
        <begin position="62"/>
        <end position="65"/>
    </location>
    <ligand>
        <name>substrate</name>
    </ligand>
</feature>
<evidence type="ECO:0000256" key="2">
    <source>
        <dbReference type="ARBA" id="ARBA00004838"/>
    </source>
</evidence>
<dbReference type="FunFam" id="3.40.50.1260:FF:000006">
    <property type="entry name" value="Phosphoglycerate kinase"/>
    <property type="match status" value="1"/>
</dbReference>
<evidence type="ECO:0000256" key="9">
    <source>
        <dbReference type="ARBA" id="ARBA00022777"/>
    </source>
</evidence>
<dbReference type="InterPro" id="IPR015911">
    <property type="entry name" value="Phosphoglycerate_kinase_CS"/>
</dbReference>
<dbReference type="RefSeq" id="WP_187683472.1">
    <property type="nucleotide sequence ID" value="NZ_AP023396.1"/>
</dbReference>
<dbReference type="InterPro" id="IPR036043">
    <property type="entry name" value="Phosphoglycerate_kinase_sf"/>
</dbReference>
<evidence type="ECO:0000256" key="7">
    <source>
        <dbReference type="ARBA" id="ARBA00022679"/>
    </source>
</evidence>
<dbReference type="PROSITE" id="PS00111">
    <property type="entry name" value="PGLYCERATE_KINASE"/>
    <property type="match status" value="1"/>
</dbReference>
<keyword evidence="12" id="KW-0963">Cytoplasm</keyword>
<dbReference type="GeneID" id="80348643"/>
<comment type="pathway">
    <text evidence="2 12">Carbohydrate degradation; glycolysis; pyruvate from D-glyceraldehyde 3-phosphate: step 2/5.</text>
</comment>
<evidence type="ECO:0000256" key="15">
    <source>
        <dbReference type="RuleBase" id="RU000532"/>
    </source>
</evidence>
<evidence type="ECO:0000313" key="16">
    <source>
        <dbReference type="EMBL" id="BCK56396.1"/>
    </source>
</evidence>
<dbReference type="PANTHER" id="PTHR11406">
    <property type="entry name" value="PHOSPHOGLYCERATE KINASE"/>
    <property type="match status" value="1"/>
</dbReference>
<dbReference type="FunFam" id="3.40.50.1260:FF:000003">
    <property type="entry name" value="Phosphoglycerate kinase"/>
    <property type="match status" value="1"/>
</dbReference>
<dbReference type="Gene3D" id="3.40.50.1260">
    <property type="entry name" value="Phosphoglycerate kinase, N-terminal domain"/>
    <property type="match status" value="2"/>
</dbReference>
<comment type="catalytic activity">
    <reaction evidence="1 12 15">
        <text>(2R)-3-phosphoglycerate + ATP = (2R)-3-phospho-glyceroyl phosphate + ADP</text>
        <dbReference type="Rhea" id="RHEA:14801"/>
        <dbReference type="ChEBI" id="CHEBI:30616"/>
        <dbReference type="ChEBI" id="CHEBI:57604"/>
        <dbReference type="ChEBI" id="CHEBI:58272"/>
        <dbReference type="ChEBI" id="CHEBI:456216"/>
        <dbReference type="EC" id="2.7.2.3"/>
    </reaction>
</comment>
<keyword evidence="7 12" id="KW-0808">Transferase</keyword>
<evidence type="ECO:0000256" key="14">
    <source>
        <dbReference type="PIRSR" id="PIRSR000724-2"/>
    </source>
</evidence>